<dbReference type="InterPro" id="IPR036890">
    <property type="entry name" value="HATPase_C_sf"/>
</dbReference>
<dbReference type="SUPFAM" id="SSF55874">
    <property type="entry name" value="ATPase domain of HSP90 chaperone/DNA topoisomerase II/histidine kinase"/>
    <property type="match status" value="1"/>
</dbReference>
<protein>
    <recommendedName>
        <fullName evidence="3">histidine kinase</fullName>
        <ecNumber evidence="3">2.7.13.3</ecNumber>
    </recommendedName>
</protein>
<dbReference type="PROSITE" id="PS50109">
    <property type="entry name" value="HIS_KIN"/>
    <property type="match status" value="1"/>
</dbReference>
<evidence type="ECO:0000256" key="8">
    <source>
        <dbReference type="ARBA" id="ARBA00022741"/>
    </source>
</evidence>
<feature type="transmembrane region" description="Helical" evidence="14">
    <location>
        <begin position="12"/>
        <end position="35"/>
    </location>
</feature>
<keyword evidence="8" id="KW-0547">Nucleotide-binding</keyword>
<dbReference type="GO" id="GO:0000155">
    <property type="term" value="F:phosphorelay sensor kinase activity"/>
    <property type="evidence" value="ECO:0007669"/>
    <property type="project" value="InterPro"/>
</dbReference>
<keyword evidence="17" id="KW-1185">Reference proteome</keyword>
<dbReference type="RefSeq" id="WP_069296485.1">
    <property type="nucleotide sequence ID" value="NZ_MCRI01000025.1"/>
</dbReference>
<evidence type="ECO:0000313" key="16">
    <source>
        <dbReference type="EMBL" id="ODN66184.1"/>
    </source>
</evidence>
<dbReference type="InterPro" id="IPR005467">
    <property type="entry name" value="His_kinase_dom"/>
</dbReference>
<gene>
    <name evidence="16" type="primary">qseE</name>
    <name evidence="16" type="ORF">A9E74_02064</name>
</gene>
<dbReference type="EMBL" id="MCRI01000025">
    <property type="protein sequence ID" value="ODN66184.1"/>
    <property type="molecule type" value="Genomic_DNA"/>
</dbReference>
<dbReference type="Gene3D" id="1.10.287.130">
    <property type="match status" value="1"/>
</dbReference>
<evidence type="ECO:0000313" key="17">
    <source>
        <dbReference type="Proteomes" id="UP000094379"/>
    </source>
</evidence>
<dbReference type="STRING" id="291169.A9E74_02064"/>
<keyword evidence="12" id="KW-0902">Two-component regulatory system</keyword>
<dbReference type="PANTHER" id="PTHR45528">
    <property type="entry name" value="SENSOR HISTIDINE KINASE CPXA"/>
    <property type="match status" value="1"/>
</dbReference>
<keyword evidence="10" id="KW-0067">ATP-binding</keyword>
<evidence type="ECO:0000256" key="9">
    <source>
        <dbReference type="ARBA" id="ARBA00022777"/>
    </source>
</evidence>
<evidence type="ECO:0000256" key="1">
    <source>
        <dbReference type="ARBA" id="ARBA00000085"/>
    </source>
</evidence>
<accession>A0A1E3GQ76</accession>
<feature type="domain" description="Histidine kinase" evidence="15">
    <location>
        <begin position="232"/>
        <end position="431"/>
    </location>
</feature>
<evidence type="ECO:0000256" key="13">
    <source>
        <dbReference type="ARBA" id="ARBA00023136"/>
    </source>
</evidence>
<evidence type="ECO:0000256" key="4">
    <source>
        <dbReference type="ARBA" id="ARBA00022475"/>
    </source>
</evidence>
<keyword evidence="4" id="KW-1003">Cell membrane</keyword>
<evidence type="ECO:0000256" key="3">
    <source>
        <dbReference type="ARBA" id="ARBA00012438"/>
    </source>
</evidence>
<dbReference type="Gene3D" id="3.30.565.10">
    <property type="entry name" value="Histidine kinase-like ATPase, C-terminal domain"/>
    <property type="match status" value="1"/>
</dbReference>
<evidence type="ECO:0000256" key="6">
    <source>
        <dbReference type="ARBA" id="ARBA00022679"/>
    </source>
</evidence>
<organism evidence="16 17">
    <name type="scientific">Methylophaga muralis</name>
    <dbReference type="NCBI Taxonomy" id="291169"/>
    <lineage>
        <taxon>Bacteria</taxon>
        <taxon>Pseudomonadati</taxon>
        <taxon>Pseudomonadota</taxon>
        <taxon>Gammaproteobacteria</taxon>
        <taxon>Thiotrichales</taxon>
        <taxon>Piscirickettsiaceae</taxon>
        <taxon>Methylophaga</taxon>
    </lineage>
</organism>
<comment type="subcellular location">
    <subcellularLocation>
        <location evidence="2">Cell membrane</location>
        <topology evidence="2">Multi-pass membrane protein</topology>
    </subcellularLocation>
</comment>
<dbReference type="CDD" id="cd00082">
    <property type="entry name" value="HisKA"/>
    <property type="match status" value="1"/>
</dbReference>
<dbReference type="InterPro" id="IPR050398">
    <property type="entry name" value="HssS/ArlS-like"/>
</dbReference>
<keyword evidence="11 14" id="KW-1133">Transmembrane helix</keyword>
<evidence type="ECO:0000259" key="15">
    <source>
        <dbReference type="PROSITE" id="PS50109"/>
    </source>
</evidence>
<evidence type="ECO:0000256" key="10">
    <source>
        <dbReference type="ARBA" id="ARBA00022840"/>
    </source>
</evidence>
<dbReference type="GO" id="GO:0005886">
    <property type="term" value="C:plasma membrane"/>
    <property type="evidence" value="ECO:0007669"/>
    <property type="project" value="UniProtKB-SubCell"/>
</dbReference>
<dbReference type="GO" id="GO:0005524">
    <property type="term" value="F:ATP binding"/>
    <property type="evidence" value="ECO:0007669"/>
    <property type="project" value="UniProtKB-KW"/>
</dbReference>
<dbReference type="InterPro" id="IPR036097">
    <property type="entry name" value="HisK_dim/P_sf"/>
</dbReference>
<evidence type="ECO:0000256" key="11">
    <source>
        <dbReference type="ARBA" id="ARBA00022989"/>
    </source>
</evidence>
<evidence type="ECO:0000256" key="14">
    <source>
        <dbReference type="SAM" id="Phobius"/>
    </source>
</evidence>
<dbReference type="PATRIC" id="fig|291169.3.peg.2075"/>
<feature type="transmembrane region" description="Helical" evidence="14">
    <location>
        <begin position="151"/>
        <end position="171"/>
    </location>
</feature>
<dbReference type="PANTHER" id="PTHR45528:SF1">
    <property type="entry name" value="SENSOR HISTIDINE KINASE CPXA"/>
    <property type="match status" value="1"/>
</dbReference>
<reference evidence="16 17" key="1">
    <citation type="submission" date="2016-07" db="EMBL/GenBank/DDBJ databases">
        <title>Draft Genome Sequence of Methylophaga muralis Bur 1.</title>
        <authorList>
            <person name="Vasilenko O.V."/>
            <person name="Doronina N.V."/>
            <person name="Shmareva M.N."/>
            <person name="Tarlachkov S.V."/>
            <person name="Mustakhimov I."/>
            <person name="Trotsenko Y.A."/>
        </authorList>
    </citation>
    <scope>NUCLEOTIDE SEQUENCE [LARGE SCALE GENOMIC DNA]</scope>
    <source>
        <strain evidence="16 17">Bur 1</strain>
    </source>
</reference>
<evidence type="ECO:0000256" key="2">
    <source>
        <dbReference type="ARBA" id="ARBA00004651"/>
    </source>
</evidence>
<comment type="catalytic activity">
    <reaction evidence="1">
        <text>ATP + protein L-histidine = ADP + protein N-phospho-L-histidine.</text>
        <dbReference type="EC" id="2.7.13.3"/>
    </reaction>
</comment>
<dbReference type="SUPFAM" id="SSF47384">
    <property type="entry name" value="Homodimeric domain of signal transducing histidine kinase"/>
    <property type="match status" value="1"/>
</dbReference>
<dbReference type="InterPro" id="IPR003661">
    <property type="entry name" value="HisK_dim/P_dom"/>
</dbReference>
<dbReference type="EC" id="2.7.13.3" evidence="3"/>
<sequence>MKRKISLKRLVTVSFLLFGGTIVLGYSLLSAHFFIRGMDNIVTGGMENAALTYIANNKSLAENELVDFRGSQLSGRWESQPLEIRQVFSNPPQRSGELVKRDDSDWFNRPDKVYFALKVDLANESVYITRTLSRENVSSLMGRNMAESMRLLIGVSALIALTLMLITWLLMRSISTPVARLNEWTQSLTPETLSQPAPDFLYPELNQMAKLIQNSLSSVQRSLDREHRFLRYTSHELRTPISVIRNNIELQHKVLQQTSSSLNPMQKDIADRIDRASITMQHLTETLLWLSREDNEKLPESVVEIDKLLLEITEEMRYLLRDKTVDLIINTQSYECSISAVAARIVIGNLIRNAFQHTWEGEVIIHQQGPQISIINRQFNADIDVIPSELGFGLGLQLTAQLTEKLGWFYQNLADETGHNVILDVTPRQTS</sequence>
<keyword evidence="13 14" id="KW-0472">Membrane</keyword>
<evidence type="ECO:0000256" key="5">
    <source>
        <dbReference type="ARBA" id="ARBA00022553"/>
    </source>
</evidence>
<dbReference type="AlphaFoldDB" id="A0A1E3GQ76"/>
<keyword evidence="5" id="KW-0597">Phosphoprotein</keyword>
<comment type="caution">
    <text evidence="16">The sequence shown here is derived from an EMBL/GenBank/DDBJ whole genome shotgun (WGS) entry which is preliminary data.</text>
</comment>
<keyword evidence="9 16" id="KW-0418">Kinase</keyword>
<evidence type="ECO:0000256" key="7">
    <source>
        <dbReference type="ARBA" id="ARBA00022692"/>
    </source>
</evidence>
<evidence type="ECO:0000256" key="12">
    <source>
        <dbReference type="ARBA" id="ARBA00023012"/>
    </source>
</evidence>
<dbReference type="Proteomes" id="UP000094379">
    <property type="component" value="Unassembled WGS sequence"/>
</dbReference>
<proteinExistence type="predicted"/>
<dbReference type="SMART" id="SM00388">
    <property type="entry name" value="HisKA"/>
    <property type="match status" value="1"/>
</dbReference>
<name>A0A1E3GQ76_9GAMM</name>
<keyword evidence="7 14" id="KW-0812">Transmembrane</keyword>
<dbReference type="Pfam" id="PF00512">
    <property type="entry name" value="HisKA"/>
    <property type="match status" value="1"/>
</dbReference>
<dbReference type="Gene3D" id="6.10.340.10">
    <property type="match status" value="1"/>
</dbReference>
<keyword evidence="6 16" id="KW-0808">Transferase</keyword>